<reference evidence="2 3" key="1">
    <citation type="submission" date="2021-12" db="EMBL/GenBank/DDBJ databases">
        <title>Discovery of the Pendulisporaceae a myxobacterial family with distinct sporulation behavior and unique specialized metabolism.</title>
        <authorList>
            <person name="Garcia R."/>
            <person name="Popoff A."/>
            <person name="Bader C.D."/>
            <person name="Loehr J."/>
            <person name="Walesch S."/>
            <person name="Walt C."/>
            <person name="Boldt J."/>
            <person name="Bunk B."/>
            <person name="Haeckl F.J.F.P.J."/>
            <person name="Gunesch A.P."/>
            <person name="Birkelbach J."/>
            <person name="Nuebel U."/>
            <person name="Pietschmann T."/>
            <person name="Bach T."/>
            <person name="Mueller R."/>
        </authorList>
    </citation>
    <scope>NUCLEOTIDE SEQUENCE [LARGE SCALE GENOMIC DNA]</scope>
    <source>
        <strain evidence="2 3">MSr12523</strain>
    </source>
</reference>
<feature type="compositionally biased region" description="Low complexity" evidence="1">
    <location>
        <begin position="125"/>
        <end position="143"/>
    </location>
</feature>
<name>A0ABZ2KJK3_9BACT</name>
<accession>A0ABZ2KJK3</accession>
<feature type="compositionally biased region" description="Basic and acidic residues" evidence="1">
    <location>
        <begin position="32"/>
        <end position="45"/>
    </location>
</feature>
<evidence type="ECO:0000313" key="2">
    <source>
        <dbReference type="EMBL" id="WXA98852.1"/>
    </source>
</evidence>
<organism evidence="2 3">
    <name type="scientific">Pendulispora brunnea</name>
    <dbReference type="NCBI Taxonomy" id="2905690"/>
    <lineage>
        <taxon>Bacteria</taxon>
        <taxon>Pseudomonadati</taxon>
        <taxon>Myxococcota</taxon>
        <taxon>Myxococcia</taxon>
        <taxon>Myxococcales</taxon>
        <taxon>Sorangiineae</taxon>
        <taxon>Pendulisporaceae</taxon>
        <taxon>Pendulispora</taxon>
    </lineage>
</organism>
<evidence type="ECO:0000256" key="1">
    <source>
        <dbReference type="SAM" id="MobiDB-lite"/>
    </source>
</evidence>
<feature type="region of interest" description="Disordered" evidence="1">
    <location>
        <begin position="123"/>
        <end position="146"/>
    </location>
</feature>
<keyword evidence="3" id="KW-1185">Reference proteome</keyword>
<proteinExistence type="predicted"/>
<gene>
    <name evidence="2" type="ORF">LZC95_18765</name>
</gene>
<dbReference type="Proteomes" id="UP001379533">
    <property type="component" value="Chromosome"/>
</dbReference>
<dbReference type="EMBL" id="CP089982">
    <property type="protein sequence ID" value="WXA98852.1"/>
    <property type="molecule type" value="Genomic_DNA"/>
</dbReference>
<dbReference type="RefSeq" id="WP_394849474.1">
    <property type="nucleotide sequence ID" value="NZ_CP089982.1"/>
</dbReference>
<sequence length="591" mass="66400">MLSLSAQAQSRGGNPSVPVGGAQPPSPSSGDASKDDQKPPSKGDDDQQQQQVAPARNEPQVQAPADPLAMSPEVRERIGTDSDREPPVATGEMHRKYFPYYEERKGDYRFRLLPPLYLEHTRGLPDPSGAAPKAGPGAQPATGESKVDRESLIGLLYYQRRSPRIDADVLFPLAWRVRENQNRVYVFGPIAHREAPGEHDNWLAPLFFEGSRPKAGYFHAPLLLTTSHYNEDGAFTLVGPFFRDRTKLDVDMGLVPFFFHGDNGSIDGTRKTYTLIPPLLFYHRYREVENSSFTVAGPLILASDPKRSVFDIAPLFFHIQGKPETGGIREHHTTLLPLFHYGRSETESLFVIPGYLRRVTLTSDTMLTPFFSQATTRNNATRFTAAGPILPLFYDYRDKDIGLHAWAMAPFYYQSDSPRGHDFLTPLFGKFETYGQSRTWWAFPTITVSTDQHGWEADLHPILYFGRNDRSTHSVVAPFFWDFASPKGRTTIGFPLFWRFADTSDDSVLQVAGNTLYMQKRAVGGTDWQFHLLPIFSYGEDPTGYFWNILFGLAGYQRSGSFARIRAFWIPIQVAGPDANTVAGQPARVNF</sequence>
<evidence type="ECO:0000313" key="3">
    <source>
        <dbReference type="Proteomes" id="UP001379533"/>
    </source>
</evidence>
<feature type="compositionally biased region" description="Polar residues" evidence="1">
    <location>
        <begin position="1"/>
        <end position="13"/>
    </location>
</feature>
<protein>
    <submittedName>
        <fullName evidence="2">Uncharacterized protein</fullName>
    </submittedName>
</protein>
<feature type="region of interest" description="Disordered" evidence="1">
    <location>
        <begin position="1"/>
        <end position="90"/>
    </location>
</feature>
<feature type="compositionally biased region" description="Basic and acidic residues" evidence="1">
    <location>
        <begin position="73"/>
        <end position="86"/>
    </location>
</feature>